<feature type="compositionally biased region" description="Basic and acidic residues" evidence="1">
    <location>
        <begin position="15"/>
        <end position="34"/>
    </location>
</feature>
<dbReference type="RefSeq" id="WP_157123869.1">
    <property type="nucleotide sequence ID" value="NZ_QQAZ01000002.1"/>
</dbReference>
<dbReference type="Proteomes" id="UP000255355">
    <property type="component" value="Unassembled WGS sequence"/>
</dbReference>
<feature type="region of interest" description="Disordered" evidence="1">
    <location>
        <begin position="1"/>
        <end position="34"/>
    </location>
</feature>
<sequence>MTDYTQKAAEAVAGEVRKQNEDLKKGEEQRQRVLKQEAQDALNAQLRQVKDTNQK</sequence>
<evidence type="ECO:0000256" key="1">
    <source>
        <dbReference type="SAM" id="MobiDB-lite"/>
    </source>
</evidence>
<proteinExistence type="predicted"/>
<organism evidence="2 3">
    <name type="scientific">Nocardia mexicana</name>
    <dbReference type="NCBI Taxonomy" id="279262"/>
    <lineage>
        <taxon>Bacteria</taxon>
        <taxon>Bacillati</taxon>
        <taxon>Actinomycetota</taxon>
        <taxon>Actinomycetes</taxon>
        <taxon>Mycobacteriales</taxon>
        <taxon>Nocardiaceae</taxon>
        <taxon>Nocardia</taxon>
    </lineage>
</organism>
<dbReference type="EMBL" id="QQAZ01000002">
    <property type="protein sequence ID" value="RDI53992.1"/>
    <property type="molecule type" value="Genomic_DNA"/>
</dbReference>
<evidence type="ECO:0000313" key="2">
    <source>
        <dbReference type="EMBL" id="RDI53992.1"/>
    </source>
</evidence>
<reference evidence="2 3" key="1">
    <citation type="submission" date="2018-07" db="EMBL/GenBank/DDBJ databases">
        <title>Genomic Encyclopedia of Type Strains, Phase IV (KMG-IV): sequencing the most valuable type-strain genomes for metagenomic binning, comparative biology and taxonomic classification.</title>
        <authorList>
            <person name="Goeker M."/>
        </authorList>
    </citation>
    <scope>NUCLEOTIDE SEQUENCE [LARGE SCALE GENOMIC DNA]</scope>
    <source>
        <strain evidence="2 3">DSM 44952</strain>
    </source>
</reference>
<keyword evidence="3" id="KW-1185">Reference proteome</keyword>
<comment type="caution">
    <text evidence="2">The sequence shown here is derived from an EMBL/GenBank/DDBJ whole genome shotgun (WGS) entry which is preliminary data.</text>
</comment>
<protein>
    <submittedName>
        <fullName evidence="2">Uncharacterized protein</fullName>
    </submittedName>
</protein>
<evidence type="ECO:0000313" key="3">
    <source>
        <dbReference type="Proteomes" id="UP000255355"/>
    </source>
</evidence>
<name>A0A370HAN3_9NOCA</name>
<gene>
    <name evidence="2" type="ORF">DFR68_102113</name>
</gene>
<dbReference type="AlphaFoldDB" id="A0A370HAN3"/>
<accession>A0A370HAN3</accession>